<feature type="compositionally biased region" description="Low complexity" evidence="1">
    <location>
        <begin position="40"/>
        <end position="51"/>
    </location>
</feature>
<organism evidence="2 3">
    <name type="scientific">Zea mays</name>
    <name type="common">Maize</name>
    <dbReference type="NCBI Taxonomy" id="4577"/>
    <lineage>
        <taxon>Eukaryota</taxon>
        <taxon>Viridiplantae</taxon>
        <taxon>Streptophyta</taxon>
        <taxon>Embryophyta</taxon>
        <taxon>Tracheophyta</taxon>
        <taxon>Spermatophyta</taxon>
        <taxon>Magnoliopsida</taxon>
        <taxon>Liliopsida</taxon>
        <taxon>Poales</taxon>
        <taxon>Poaceae</taxon>
        <taxon>PACMAD clade</taxon>
        <taxon>Panicoideae</taxon>
        <taxon>Andropogonodae</taxon>
        <taxon>Andropogoneae</taxon>
        <taxon>Tripsacinae</taxon>
        <taxon>Zea</taxon>
    </lineage>
</organism>
<dbReference type="InParanoid" id="A0A804RCU4"/>
<feature type="region of interest" description="Disordered" evidence="1">
    <location>
        <begin position="1"/>
        <end position="58"/>
    </location>
</feature>
<evidence type="ECO:0000256" key="1">
    <source>
        <dbReference type="SAM" id="MobiDB-lite"/>
    </source>
</evidence>
<dbReference type="AlphaFoldDB" id="A0A804RCU4"/>
<protein>
    <submittedName>
        <fullName evidence="2">Uncharacterized protein</fullName>
    </submittedName>
</protein>
<dbReference type="Gramene" id="Zm00001eb407760_T001">
    <property type="protein sequence ID" value="Zm00001eb407760_P001"/>
    <property type="gene ID" value="Zm00001eb407760"/>
</dbReference>
<proteinExistence type="predicted"/>
<reference evidence="3" key="1">
    <citation type="journal article" date="2009" name="Science">
        <title>The B73 maize genome: complexity, diversity, and dynamics.</title>
        <authorList>
            <person name="Schnable P.S."/>
            <person name="Ware D."/>
            <person name="Fulton R.S."/>
            <person name="Stein J.C."/>
            <person name="Wei F."/>
            <person name="Pasternak S."/>
            <person name="Liang C."/>
            <person name="Zhang J."/>
            <person name="Fulton L."/>
            <person name="Graves T.A."/>
            <person name="Minx P."/>
            <person name="Reily A.D."/>
            <person name="Courtney L."/>
            <person name="Kruchowski S.S."/>
            <person name="Tomlinson C."/>
            <person name="Strong C."/>
            <person name="Delehaunty K."/>
            <person name="Fronick C."/>
            <person name="Courtney B."/>
            <person name="Rock S.M."/>
            <person name="Belter E."/>
            <person name="Du F."/>
            <person name="Kim K."/>
            <person name="Abbott R.M."/>
            <person name="Cotton M."/>
            <person name="Levy A."/>
            <person name="Marchetto P."/>
            <person name="Ochoa K."/>
            <person name="Jackson S.M."/>
            <person name="Gillam B."/>
            <person name="Chen W."/>
            <person name="Yan L."/>
            <person name="Higginbotham J."/>
            <person name="Cardenas M."/>
            <person name="Waligorski J."/>
            <person name="Applebaum E."/>
            <person name="Phelps L."/>
            <person name="Falcone J."/>
            <person name="Kanchi K."/>
            <person name="Thane T."/>
            <person name="Scimone A."/>
            <person name="Thane N."/>
            <person name="Henke J."/>
            <person name="Wang T."/>
            <person name="Ruppert J."/>
            <person name="Shah N."/>
            <person name="Rotter K."/>
            <person name="Hodges J."/>
            <person name="Ingenthron E."/>
            <person name="Cordes M."/>
            <person name="Kohlberg S."/>
            <person name="Sgro J."/>
            <person name="Delgado B."/>
            <person name="Mead K."/>
            <person name="Chinwalla A."/>
            <person name="Leonard S."/>
            <person name="Crouse K."/>
            <person name="Collura K."/>
            <person name="Kudrna D."/>
            <person name="Currie J."/>
            <person name="He R."/>
            <person name="Angelova A."/>
            <person name="Rajasekar S."/>
            <person name="Mueller T."/>
            <person name="Lomeli R."/>
            <person name="Scara G."/>
            <person name="Ko A."/>
            <person name="Delaney K."/>
            <person name="Wissotski M."/>
            <person name="Lopez G."/>
            <person name="Campos D."/>
            <person name="Braidotti M."/>
            <person name="Ashley E."/>
            <person name="Golser W."/>
            <person name="Kim H."/>
            <person name="Lee S."/>
            <person name="Lin J."/>
            <person name="Dujmic Z."/>
            <person name="Kim W."/>
            <person name="Talag J."/>
            <person name="Zuccolo A."/>
            <person name="Fan C."/>
            <person name="Sebastian A."/>
            <person name="Kramer M."/>
            <person name="Spiegel L."/>
            <person name="Nascimento L."/>
            <person name="Zutavern T."/>
            <person name="Miller B."/>
            <person name="Ambroise C."/>
            <person name="Muller S."/>
            <person name="Spooner W."/>
            <person name="Narechania A."/>
            <person name="Ren L."/>
            <person name="Wei S."/>
            <person name="Kumari S."/>
            <person name="Faga B."/>
            <person name="Levy M.J."/>
            <person name="McMahan L."/>
            <person name="Van Buren P."/>
            <person name="Vaughn M.W."/>
            <person name="Ying K."/>
            <person name="Yeh C.-T."/>
            <person name="Emrich S.J."/>
            <person name="Jia Y."/>
            <person name="Kalyanaraman A."/>
            <person name="Hsia A.-P."/>
            <person name="Barbazuk W.B."/>
            <person name="Baucom R.S."/>
            <person name="Brutnell T.P."/>
            <person name="Carpita N.C."/>
            <person name="Chaparro C."/>
            <person name="Chia J.-M."/>
            <person name="Deragon J.-M."/>
            <person name="Estill J.C."/>
            <person name="Fu Y."/>
            <person name="Jeddeloh J.A."/>
            <person name="Han Y."/>
            <person name="Lee H."/>
            <person name="Li P."/>
            <person name="Lisch D.R."/>
            <person name="Liu S."/>
            <person name="Liu Z."/>
            <person name="Nagel D.H."/>
            <person name="McCann M.C."/>
            <person name="SanMiguel P."/>
            <person name="Myers A.M."/>
            <person name="Nettleton D."/>
            <person name="Nguyen J."/>
            <person name="Penning B.W."/>
            <person name="Ponnala L."/>
            <person name="Schneider K.L."/>
            <person name="Schwartz D.C."/>
            <person name="Sharma A."/>
            <person name="Soderlund C."/>
            <person name="Springer N.M."/>
            <person name="Sun Q."/>
            <person name="Wang H."/>
            <person name="Waterman M."/>
            <person name="Westerman R."/>
            <person name="Wolfgruber T.K."/>
            <person name="Yang L."/>
            <person name="Yu Y."/>
            <person name="Zhang L."/>
            <person name="Zhou S."/>
            <person name="Zhu Q."/>
            <person name="Bennetzen J.L."/>
            <person name="Dawe R.K."/>
            <person name="Jiang J."/>
            <person name="Jiang N."/>
            <person name="Presting G.G."/>
            <person name="Wessler S.R."/>
            <person name="Aluru S."/>
            <person name="Martienssen R.A."/>
            <person name="Clifton S.W."/>
            <person name="McCombie W.R."/>
            <person name="Wing R.A."/>
            <person name="Wilson R.K."/>
        </authorList>
    </citation>
    <scope>NUCLEOTIDE SEQUENCE [LARGE SCALE GENOMIC DNA]</scope>
    <source>
        <strain evidence="3">cv. B73</strain>
    </source>
</reference>
<reference evidence="2" key="3">
    <citation type="submission" date="2021-05" db="UniProtKB">
        <authorList>
            <consortium name="EnsemblPlants"/>
        </authorList>
    </citation>
    <scope>IDENTIFICATION</scope>
    <source>
        <strain evidence="2">cv. B73</strain>
    </source>
</reference>
<accession>A0A804RCU4</accession>
<feature type="compositionally biased region" description="Gly residues" evidence="1">
    <location>
        <begin position="26"/>
        <end position="39"/>
    </location>
</feature>
<evidence type="ECO:0000313" key="2">
    <source>
        <dbReference type="EnsemblPlants" id="Zm00001eb407760_P001"/>
    </source>
</evidence>
<evidence type="ECO:0000313" key="3">
    <source>
        <dbReference type="Proteomes" id="UP000007305"/>
    </source>
</evidence>
<sequence>MCHAAVANSGEQRRRLLAADADSDGEGGGGGGGGGGAGRGEPAAVMATAAAPWQESGSRQAREMSAMVAALARVVAGSAAPPAKGPGGAGLLAQAQAQDASMAEACWPYPYAELQPHVAEPSPSRFVLHGKEKRKQSMAKTQMSRVTNLCDLPCRPQRDAAVGGILACGGGGGR</sequence>
<dbReference type="EnsemblPlants" id="Zm00001eb407760_T001">
    <property type="protein sequence ID" value="Zm00001eb407760_P001"/>
    <property type="gene ID" value="Zm00001eb407760"/>
</dbReference>
<name>A0A804RCU4_MAIZE</name>
<reference evidence="2" key="2">
    <citation type="submission" date="2019-07" db="EMBL/GenBank/DDBJ databases">
        <authorList>
            <person name="Seetharam A."/>
            <person name="Woodhouse M."/>
            <person name="Cannon E."/>
        </authorList>
    </citation>
    <scope>NUCLEOTIDE SEQUENCE [LARGE SCALE GENOMIC DNA]</scope>
    <source>
        <strain evidence="2">cv. B73</strain>
    </source>
</reference>
<keyword evidence="3" id="KW-1185">Reference proteome</keyword>
<dbReference type="Proteomes" id="UP000007305">
    <property type="component" value="Chromosome 10"/>
</dbReference>